<comment type="catalytic activity">
    <reaction evidence="1 15">
        <text>ATP + protein L-histidine = ADP + protein N-phospho-L-histidine.</text>
        <dbReference type="EC" id="2.7.13.3"/>
    </reaction>
</comment>
<dbReference type="GO" id="GO:0005737">
    <property type="term" value="C:cytoplasm"/>
    <property type="evidence" value="ECO:0007669"/>
    <property type="project" value="UniProtKB-SubCell"/>
</dbReference>
<dbReference type="PANTHER" id="PTHR24421">
    <property type="entry name" value="NITRATE/NITRITE SENSOR PROTEIN NARX-RELATED"/>
    <property type="match status" value="1"/>
</dbReference>
<keyword evidence="7" id="KW-0479">Metal-binding</keyword>
<keyword evidence="15" id="KW-0378">Hydrolase</keyword>
<dbReference type="GO" id="GO:0046872">
    <property type="term" value="F:metal ion binding"/>
    <property type="evidence" value="ECO:0007669"/>
    <property type="project" value="UniProtKB-KW"/>
</dbReference>
<evidence type="ECO:0000259" key="17">
    <source>
        <dbReference type="PROSITE" id="PS50109"/>
    </source>
</evidence>
<evidence type="ECO:0000256" key="10">
    <source>
        <dbReference type="ARBA" id="ARBA00022840"/>
    </source>
</evidence>
<protein>
    <recommendedName>
        <fullName evidence="15">Signal transduction histidine-protein kinase/phosphatase DegS</fullName>
        <ecNumber evidence="15">2.7.13.3</ecNumber>
        <ecNumber evidence="15">3.1.3.-</ecNumber>
    </recommendedName>
</protein>
<feature type="coiled-coil region" evidence="16">
    <location>
        <begin position="32"/>
        <end position="66"/>
    </location>
</feature>
<dbReference type="Pfam" id="PF07730">
    <property type="entry name" value="HisKA_3"/>
    <property type="match status" value="1"/>
</dbReference>
<dbReference type="STRING" id="200991.AUC31_16155"/>
<keyword evidence="19" id="KW-1185">Reference proteome</keyword>
<accession>A0A0U2XVJ3</accession>
<name>A0A0U2XVJ3_9BACL</name>
<dbReference type="OrthoDB" id="9781904at2"/>
<keyword evidence="4" id="KW-0004">4Fe-4S</keyword>
<dbReference type="Proteomes" id="UP000067683">
    <property type="component" value="Chromosome"/>
</dbReference>
<evidence type="ECO:0000256" key="8">
    <source>
        <dbReference type="ARBA" id="ARBA00022741"/>
    </source>
</evidence>
<dbReference type="EC" id="2.7.13.3" evidence="15"/>
<dbReference type="InterPro" id="IPR003594">
    <property type="entry name" value="HATPase_dom"/>
</dbReference>
<keyword evidence="9 15" id="KW-0418">Kinase</keyword>
<keyword evidence="10 15" id="KW-0067">ATP-binding</keyword>
<dbReference type="GO" id="GO:0005524">
    <property type="term" value="F:ATP binding"/>
    <property type="evidence" value="ECO:0007669"/>
    <property type="project" value="UniProtKB-UniRule"/>
</dbReference>
<evidence type="ECO:0000256" key="15">
    <source>
        <dbReference type="PIRNR" id="PIRNR003169"/>
    </source>
</evidence>
<dbReference type="KEGG" id="prt:AUC31_16155"/>
<reference evidence="18" key="1">
    <citation type="submission" date="2016-01" db="EMBL/GenBank/DDBJ databases">
        <title>Complete genome of Planococcus rifietoensis type strain M8.</title>
        <authorList>
            <person name="See-Too W.S."/>
        </authorList>
    </citation>
    <scope>NUCLEOTIDE SEQUENCE [LARGE SCALE GENOMIC DNA]</scope>
    <source>
        <strain evidence="18">M8</strain>
    </source>
</reference>
<evidence type="ECO:0000256" key="5">
    <source>
        <dbReference type="ARBA" id="ARBA00022490"/>
    </source>
</evidence>
<dbReference type="PRINTS" id="PR00344">
    <property type="entry name" value="BCTRLSENSOR"/>
</dbReference>
<evidence type="ECO:0000256" key="3">
    <source>
        <dbReference type="ARBA" id="ARBA00004496"/>
    </source>
</evidence>
<dbReference type="GO" id="GO:0016020">
    <property type="term" value="C:membrane"/>
    <property type="evidence" value="ECO:0007669"/>
    <property type="project" value="InterPro"/>
</dbReference>
<dbReference type="PANTHER" id="PTHR24421:SF55">
    <property type="entry name" value="SENSOR HISTIDINE KINASE YDFH"/>
    <property type="match status" value="1"/>
</dbReference>
<organism evidence="18 19">
    <name type="scientific">Planococcus rifietoensis</name>
    <dbReference type="NCBI Taxonomy" id="200991"/>
    <lineage>
        <taxon>Bacteria</taxon>
        <taxon>Bacillati</taxon>
        <taxon>Bacillota</taxon>
        <taxon>Bacilli</taxon>
        <taxon>Bacillales</taxon>
        <taxon>Caryophanaceae</taxon>
        <taxon>Planococcus</taxon>
    </lineage>
</organism>
<dbReference type="InterPro" id="IPR004358">
    <property type="entry name" value="Sig_transdc_His_kin-like_C"/>
</dbReference>
<proteinExistence type="predicted"/>
<keyword evidence="12 15" id="KW-0902">Two-component regulatory system</keyword>
<dbReference type="EMBL" id="CP013659">
    <property type="protein sequence ID" value="ALS76648.1"/>
    <property type="molecule type" value="Genomic_DNA"/>
</dbReference>
<evidence type="ECO:0000256" key="4">
    <source>
        <dbReference type="ARBA" id="ARBA00022485"/>
    </source>
</evidence>
<evidence type="ECO:0000256" key="11">
    <source>
        <dbReference type="ARBA" id="ARBA00023004"/>
    </source>
</evidence>
<dbReference type="GO" id="GO:0004721">
    <property type="term" value="F:phosphoprotein phosphatase activity"/>
    <property type="evidence" value="ECO:0007669"/>
    <property type="project" value="UniProtKB-UniRule"/>
</dbReference>
<comment type="subcellular location">
    <subcellularLocation>
        <location evidence="3 15">Cytoplasm</location>
    </subcellularLocation>
</comment>
<sequence length="381" mass="43929">MAKKNDGTSLDSIFDELVAKMDQSKQDIFAISEESRRSYEEMKDELENVRANISRIIAEGDALEERTRSARRRLAELSGSFESFTESQVREAFELANELQVQLSLNRAEEKKFRQKRDRLQRKLQKLLQTIERAERLVNQINVATNYLSSDLEDFGDAVDKSKSKQDYSLRIIEAQEEERKRLSREIHDGPAQMMANVLLRSDLIEKTYREKGADKAFKEISSLKDMVRQALTEVRRIIYDLRPMALDDLGLVPTLKKYLETIEEYNRGVRLFFHSNGNEVRLPNNFETSIFRLVQEAVSNAIRHGKSTDIEVKMEWLTEQVSIIIKDNGSGFDQEIVKDQSFGLTGMRERIELIGGEFFINSTLGEGTVLMFHIPLKAGM</sequence>
<keyword evidence="11" id="KW-0408">Iron</keyword>
<feature type="domain" description="Histidine kinase" evidence="17">
    <location>
        <begin position="182"/>
        <end position="379"/>
    </location>
</feature>
<feature type="coiled-coil region" evidence="16">
    <location>
        <begin position="110"/>
        <end position="144"/>
    </location>
</feature>
<comment type="function">
    <text evidence="14">Member of the two-component regulatory system NreB/NreC involved in the control of dissimilatory nitrate/nitrite reduction in response to oxygen. NreB functions as a direct oxygen sensor histidine kinase which is autophosphorylated, in the absence of oxygen, probably at the conserved histidine residue, and transfers its phosphate group probably to a conserved aspartate residue of NreC. NreB/NreC activates the expression of the nitrate (narGHJI) and nitrite (nir) reductase operons, as well as the putative nitrate transporter gene narT.</text>
</comment>
<keyword evidence="16" id="KW-0175">Coiled coil</keyword>
<evidence type="ECO:0000256" key="7">
    <source>
        <dbReference type="ARBA" id="ARBA00022723"/>
    </source>
</evidence>
<dbReference type="EC" id="3.1.3.-" evidence="15"/>
<dbReference type="Gene3D" id="3.30.565.10">
    <property type="entry name" value="Histidine kinase-like ATPase, C-terminal domain"/>
    <property type="match status" value="1"/>
</dbReference>
<dbReference type="GO" id="GO:0000155">
    <property type="term" value="F:phosphorelay sensor kinase activity"/>
    <property type="evidence" value="ECO:0007669"/>
    <property type="project" value="UniProtKB-UniRule"/>
</dbReference>
<dbReference type="GO" id="GO:0051539">
    <property type="term" value="F:4 iron, 4 sulfur cluster binding"/>
    <property type="evidence" value="ECO:0007669"/>
    <property type="project" value="UniProtKB-KW"/>
</dbReference>
<dbReference type="PROSITE" id="PS50109">
    <property type="entry name" value="HIS_KIN"/>
    <property type="match status" value="1"/>
</dbReference>
<evidence type="ECO:0000256" key="13">
    <source>
        <dbReference type="ARBA" id="ARBA00023014"/>
    </source>
</evidence>
<evidence type="ECO:0000256" key="2">
    <source>
        <dbReference type="ARBA" id="ARBA00001966"/>
    </source>
</evidence>
<comment type="function">
    <text evidence="15">Member of the two-component regulatory system DegS/DegU, which plays an important role in the transition growth phase.</text>
</comment>
<evidence type="ECO:0000256" key="1">
    <source>
        <dbReference type="ARBA" id="ARBA00000085"/>
    </source>
</evidence>
<dbReference type="InterPro" id="IPR036890">
    <property type="entry name" value="HATPase_C_sf"/>
</dbReference>
<evidence type="ECO:0000313" key="18">
    <source>
        <dbReference type="EMBL" id="ALS76648.1"/>
    </source>
</evidence>
<keyword evidence="8 15" id="KW-0547">Nucleotide-binding</keyword>
<dbReference type="InterPro" id="IPR008595">
    <property type="entry name" value="DegS"/>
</dbReference>
<keyword evidence="5 15" id="KW-0963">Cytoplasm</keyword>
<dbReference type="AlphaFoldDB" id="A0A0U2XVJ3"/>
<keyword evidence="15" id="KW-0904">Protein phosphatase</keyword>
<evidence type="ECO:0000256" key="6">
    <source>
        <dbReference type="ARBA" id="ARBA00022679"/>
    </source>
</evidence>
<comment type="cofactor">
    <cofactor evidence="2">
        <name>[4Fe-4S] cluster</name>
        <dbReference type="ChEBI" id="CHEBI:49883"/>
    </cofactor>
</comment>
<evidence type="ECO:0000256" key="12">
    <source>
        <dbReference type="ARBA" id="ARBA00023012"/>
    </source>
</evidence>
<dbReference type="GO" id="GO:0046983">
    <property type="term" value="F:protein dimerization activity"/>
    <property type="evidence" value="ECO:0007669"/>
    <property type="project" value="InterPro"/>
</dbReference>
<dbReference type="RefSeq" id="WP_058383350.1">
    <property type="nucleotide sequence ID" value="NZ_CP013659.2"/>
</dbReference>
<dbReference type="InterPro" id="IPR005467">
    <property type="entry name" value="His_kinase_dom"/>
</dbReference>
<dbReference type="PIRSF" id="PIRSF003169">
    <property type="entry name" value="STHK_DegS"/>
    <property type="match status" value="1"/>
</dbReference>
<dbReference type="Pfam" id="PF02518">
    <property type="entry name" value="HATPase_c"/>
    <property type="match status" value="1"/>
</dbReference>
<gene>
    <name evidence="18" type="ORF">AUC31_16155</name>
</gene>
<keyword evidence="6 15" id="KW-0808">Transferase</keyword>
<dbReference type="InterPro" id="IPR016381">
    <property type="entry name" value="Sig_transdc_His_kinase_DegS"/>
</dbReference>
<evidence type="ECO:0000256" key="16">
    <source>
        <dbReference type="SAM" id="Coils"/>
    </source>
</evidence>
<dbReference type="CDD" id="cd16917">
    <property type="entry name" value="HATPase_UhpB-NarQ-NarX-like"/>
    <property type="match status" value="1"/>
</dbReference>
<dbReference type="SUPFAM" id="SSF55874">
    <property type="entry name" value="ATPase domain of HSP90 chaperone/DNA topoisomerase II/histidine kinase"/>
    <property type="match status" value="1"/>
</dbReference>
<evidence type="ECO:0000313" key="19">
    <source>
        <dbReference type="Proteomes" id="UP000067683"/>
    </source>
</evidence>
<dbReference type="InterPro" id="IPR050482">
    <property type="entry name" value="Sensor_HK_TwoCompSys"/>
</dbReference>
<dbReference type="InterPro" id="IPR011712">
    <property type="entry name" value="Sig_transdc_His_kin_sub3_dim/P"/>
</dbReference>
<dbReference type="Gene3D" id="1.20.5.1930">
    <property type="match status" value="1"/>
</dbReference>
<dbReference type="Pfam" id="PF05384">
    <property type="entry name" value="DegS"/>
    <property type="match status" value="1"/>
</dbReference>
<evidence type="ECO:0000256" key="14">
    <source>
        <dbReference type="ARBA" id="ARBA00024827"/>
    </source>
</evidence>
<dbReference type="SMART" id="SM00387">
    <property type="entry name" value="HATPase_c"/>
    <property type="match status" value="1"/>
</dbReference>
<keyword evidence="13" id="KW-0411">Iron-sulfur</keyword>
<evidence type="ECO:0000256" key="9">
    <source>
        <dbReference type="ARBA" id="ARBA00022777"/>
    </source>
</evidence>